<feature type="compositionally biased region" description="Low complexity" evidence="2">
    <location>
        <begin position="180"/>
        <end position="195"/>
    </location>
</feature>
<feature type="region of interest" description="Disordered" evidence="2">
    <location>
        <begin position="242"/>
        <end position="261"/>
    </location>
</feature>
<feature type="coiled-coil region" evidence="1">
    <location>
        <begin position="264"/>
        <end position="295"/>
    </location>
</feature>
<organism evidence="3 4">
    <name type="scientific">Datura stramonium</name>
    <name type="common">Jimsonweed</name>
    <name type="synonym">Common thornapple</name>
    <dbReference type="NCBI Taxonomy" id="4076"/>
    <lineage>
        <taxon>Eukaryota</taxon>
        <taxon>Viridiplantae</taxon>
        <taxon>Streptophyta</taxon>
        <taxon>Embryophyta</taxon>
        <taxon>Tracheophyta</taxon>
        <taxon>Spermatophyta</taxon>
        <taxon>Magnoliopsida</taxon>
        <taxon>eudicotyledons</taxon>
        <taxon>Gunneridae</taxon>
        <taxon>Pentapetalae</taxon>
        <taxon>asterids</taxon>
        <taxon>lamiids</taxon>
        <taxon>Solanales</taxon>
        <taxon>Solanaceae</taxon>
        <taxon>Solanoideae</taxon>
        <taxon>Datureae</taxon>
        <taxon>Datura</taxon>
    </lineage>
</organism>
<feature type="region of interest" description="Disordered" evidence="2">
    <location>
        <begin position="305"/>
        <end position="327"/>
    </location>
</feature>
<accession>A0ABS8S8S6</accession>
<feature type="region of interest" description="Disordered" evidence="2">
    <location>
        <begin position="176"/>
        <end position="195"/>
    </location>
</feature>
<keyword evidence="4" id="KW-1185">Reference proteome</keyword>
<evidence type="ECO:0000313" key="3">
    <source>
        <dbReference type="EMBL" id="MCD7455211.1"/>
    </source>
</evidence>
<gene>
    <name evidence="3" type="ORF">HAX54_027423</name>
</gene>
<evidence type="ECO:0000256" key="2">
    <source>
        <dbReference type="SAM" id="MobiDB-lite"/>
    </source>
</evidence>
<reference evidence="3 4" key="1">
    <citation type="journal article" date="2021" name="BMC Genomics">
        <title>Datura genome reveals duplications of psychoactive alkaloid biosynthetic genes and high mutation rate following tissue culture.</title>
        <authorList>
            <person name="Rajewski A."/>
            <person name="Carter-House D."/>
            <person name="Stajich J."/>
            <person name="Litt A."/>
        </authorList>
    </citation>
    <scope>NUCLEOTIDE SEQUENCE [LARGE SCALE GENOMIC DNA]</scope>
    <source>
        <strain evidence="3">AR-01</strain>
    </source>
</reference>
<protein>
    <submittedName>
        <fullName evidence="3">Uncharacterized protein</fullName>
    </submittedName>
</protein>
<name>A0ABS8S8S6_DATST</name>
<feature type="compositionally biased region" description="Acidic residues" evidence="2">
    <location>
        <begin position="9"/>
        <end position="19"/>
    </location>
</feature>
<keyword evidence="1" id="KW-0175">Coiled coil</keyword>
<sequence length="327" mass="34575">MKATWGETFNEESEVEGGDNDNLALMAKSDTDSDSDSSDGNEDEQHEIVLVPSLAEQVSAPTLNEGMLLEIDSSNVPSEPRTSGTHVALQGMQSGEFDRSVMPPNGSPDSSMATAPTSLSPDEGSAGSPSYSSPAFVDLSTLLADIRGRYTSQGAALSASSPTKSGLAGSDFDLIESAKSPAPMSLSDSGSSDDSMPLAELKKRARKQLLFRYSQVYASKIPCVAGPASHTRAHLMVVEKPVEDGKGGPSNVAGTSGSVNDGELQKLHEEIDRLHEENKQLKTQLEKNEETAEARHNDLMTLNWSMSPLNVSSPPISPQSSLVAPNV</sequence>
<dbReference type="Proteomes" id="UP000823775">
    <property type="component" value="Unassembled WGS sequence"/>
</dbReference>
<dbReference type="EMBL" id="JACEIK010000333">
    <property type="protein sequence ID" value="MCD7455211.1"/>
    <property type="molecule type" value="Genomic_DNA"/>
</dbReference>
<feature type="compositionally biased region" description="Polar residues" evidence="2">
    <location>
        <begin position="72"/>
        <end position="85"/>
    </location>
</feature>
<feature type="compositionally biased region" description="Acidic residues" evidence="2">
    <location>
        <begin position="32"/>
        <end position="45"/>
    </location>
</feature>
<proteinExistence type="predicted"/>
<feature type="region of interest" description="Disordered" evidence="2">
    <location>
        <begin position="1"/>
        <end position="132"/>
    </location>
</feature>
<evidence type="ECO:0000313" key="4">
    <source>
        <dbReference type="Proteomes" id="UP000823775"/>
    </source>
</evidence>
<evidence type="ECO:0000256" key="1">
    <source>
        <dbReference type="SAM" id="Coils"/>
    </source>
</evidence>
<feature type="compositionally biased region" description="Polar residues" evidence="2">
    <location>
        <begin position="107"/>
        <end position="120"/>
    </location>
</feature>
<comment type="caution">
    <text evidence="3">The sequence shown here is derived from an EMBL/GenBank/DDBJ whole genome shotgun (WGS) entry which is preliminary data.</text>
</comment>